<dbReference type="Proteomes" id="UP000320762">
    <property type="component" value="Unassembled WGS sequence"/>
</dbReference>
<reference evidence="1 2" key="1">
    <citation type="journal article" date="2019" name="New Phytol.">
        <title>Comparative genomics reveals unique wood-decay strategies and fruiting body development in the Schizophyllaceae.</title>
        <authorList>
            <person name="Almasi E."/>
            <person name="Sahu N."/>
            <person name="Krizsan K."/>
            <person name="Balint B."/>
            <person name="Kovacs G.M."/>
            <person name="Kiss B."/>
            <person name="Cseklye J."/>
            <person name="Drula E."/>
            <person name="Henrissat B."/>
            <person name="Nagy I."/>
            <person name="Chovatia M."/>
            <person name="Adam C."/>
            <person name="LaButti K."/>
            <person name="Lipzen A."/>
            <person name="Riley R."/>
            <person name="Grigoriev I.V."/>
            <person name="Nagy L.G."/>
        </authorList>
    </citation>
    <scope>NUCLEOTIDE SEQUENCE [LARGE SCALE GENOMIC DNA]</scope>
    <source>
        <strain evidence="1 2">NL-1724</strain>
    </source>
</reference>
<keyword evidence="2" id="KW-1185">Reference proteome</keyword>
<dbReference type="AlphaFoldDB" id="A0A550CC79"/>
<accession>A0A550CC79</accession>
<name>A0A550CC79_9AGAR</name>
<protein>
    <submittedName>
        <fullName evidence="1">Uncharacterized protein</fullName>
    </submittedName>
</protein>
<evidence type="ECO:0000313" key="2">
    <source>
        <dbReference type="Proteomes" id="UP000320762"/>
    </source>
</evidence>
<proteinExistence type="predicted"/>
<organism evidence="1 2">
    <name type="scientific">Schizophyllum amplum</name>
    <dbReference type="NCBI Taxonomy" id="97359"/>
    <lineage>
        <taxon>Eukaryota</taxon>
        <taxon>Fungi</taxon>
        <taxon>Dikarya</taxon>
        <taxon>Basidiomycota</taxon>
        <taxon>Agaricomycotina</taxon>
        <taxon>Agaricomycetes</taxon>
        <taxon>Agaricomycetidae</taxon>
        <taxon>Agaricales</taxon>
        <taxon>Schizophyllaceae</taxon>
        <taxon>Schizophyllum</taxon>
    </lineage>
</organism>
<sequence length="167" mass="18293">MATGSGFPQPAGYQMHPGVFAGFSQGNFVQQEQGQVDLNSPETFKTYLDIIYQQFNDLLRISRTVLDGMQNAYHRGNSPTQSQAAIAQLSGHLQMLAEMLRQSGVGALPLVDRPPTDPPTGYTEAQLEENTKQSIERLYERLNRSHAAAGAVASLIDAPFQEPVSRT</sequence>
<comment type="caution">
    <text evidence="1">The sequence shown here is derived from an EMBL/GenBank/DDBJ whole genome shotgun (WGS) entry which is preliminary data.</text>
</comment>
<dbReference type="EMBL" id="VDMD01000013">
    <property type="protein sequence ID" value="TRM62412.1"/>
    <property type="molecule type" value="Genomic_DNA"/>
</dbReference>
<gene>
    <name evidence="1" type="ORF">BD626DRAFT_499148</name>
</gene>
<evidence type="ECO:0000313" key="1">
    <source>
        <dbReference type="EMBL" id="TRM62412.1"/>
    </source>
</evidence>
<dbReference type="OrthoDB" id="3203574at2759"/>